<name>A0A192Y7Q4_9CAUD</name>
<reference evidence="1 2" key="1">
    <citation type="submission" date="2016-04" db="EMBL/GenBank/DDBJ databases">
        <title>Complete Genome of E. coli phage vB_EcoS_NBD2.</title>
        <authorList>
            <person name="Truncaite L."/>
            <person name="Kaliniene L."/>
            <person name="Zajanckauskaite A."/>
            <person name="Meskys R."/>
        </authorList>
    </citation>
    <scope>NUCLEOTIDE SEQUENCE [LARGE SCALE GENOMIC DNA]</scope>
</reference>
<dbReference type="RefSeq" id="YP_009284656.1">
    <property type="nucleotide sequence ID" value="NC_031050.1"/>
</dbReference>
<keyword evidence="2" id="KW-1185">Reference proteome</keyword>
<dbReference type="OrthoDB" id="11571at10239"/>
<evidence type="ECO:0008006" key="3">
    <source>
        <dbReference type="Google" id="ProtNLM"/>
    </source>
</evidence>
<dbReference type="GeneID" id="29079462"/>
<dbReference type="EMBL" id="KX130668">
    <property type="protein sequence ID" value="ANM45874.1"/>
    <property type="molecule type" value="Genomic_DNA"/>
</dbReference>
<evidence type="ECO:0000313" key="2">
    <source>
        <dbReference type="Proteomes" id="UP000202254"/>
    </source>
</evidence>
<organism evidence="1 2">
    <name type="scientific">Escherichia phage vB_EcoS_NBD2</name>
    <dbReference type="NCBI Taxonomy" id="1852563"/>
    <lineage>
        <taxon>Viruses</taxon>
        <taxon>Duplodnaviria</taxon>
        <taxon>Heunggongvirae</taxon>
        <taxon>Uroviricota</taxon>
        <taxon>Caudoviricetes</taxon>
        <taxon>Drexlerviridae</taxon>
        <taxon>Vilniusvirus</taxon>
        <taxon>Vilniusvirus NBD2</taxon>
    </lineage>
</organism>
<accession>A0A192Y7Q4</accession>
<gene>
    <name evidence="1" type="ORF">NBD2_32</name>
</gene>
<sequence length="177" mass="18602">MALIKASWTVRRSKAYAGMTPADTSLYNIDGTCCAGVPNLKAGVIVALDATQKVVDGHKVVTNVIDTGSANPKLVGATIMSHAYSPEGVYDEGSAVNVMTHGRAWVLCKKDLTDENKEFGNQVFVDADGIVSNSGAGVIGTVYTATGEWFKTDDANYDIVKIQITQAQFQLPAAGGA</sequence>
<dbReference type="Proteomes" id="UP000202254">
    <property type="component" value="Segment"/>
</dbReference>
<dbReference type="KEGG" id="vg:29079462"/>
<proteinExistence type="predicted"/>
<protein>
    <recommendedName>
        <fullName evidence="3">Capsid decoration protein</fullName>
    </recommendedName>
</protein>
<dbReference type="Pfam" id="PF22758">
    <property type="entry name" value="Phage_cement"/>
    <property type="match status" value="1"/>
</dbReference>
<evidence type="ECO:0000313" key="1">
    <source>
        <dbReference type="EMBL" id="ANM45874.1"/>
    </source>
</evidence>
<dbReference type="InterPro" id="IPR054438">
    <property type="entry name" value="Struct_cement_gp24/gp6"/>
</dbReference>